<proteinExistence type="predicted"/>
<protein>
    <submittedName>
        <fullName evidence="1">Glycine-rich RNA-binding protein 3 mitochondrial</fullName>
    </submittedName>
</protein>
<gene>
    <name evidence="1" type="ORF">ZEAMMB73_Zm00001d041750</name>
</gene>
<name>A0A1D6MY04_MAIZE</name>
<dbReference type="AlphaFoldDB" id="A0A1D6MY04"/>
<organism evidence="1">
    <name type="scientific">Zea mays</name>
    <name type="common">Maize</name>
    <dbReference type="NCBI Taxonomy" id="4577"/>
    <lineage>
        <taxon>Eukaryota</taxon>
        <taxon>Viridiplantae</taxon>
        <taxon>Streptophyta</taxon>
        <taxon>Embryophyta</taxon>
        <taxon>Tracheophyta</taxon>
        <taxon>Spermatophyta</taxon>
        <taxon>Magnoliopsida</taxon>
        <taxon>Liliopsida</taxon>
        <taxon>Poales</taxon>
        <taxon>Poaceae</taxon>
        <taxon>PACMAD clade</taxon>
        <taxon>Panicoideae</taxon>
        <taxon>Andropogonodae</taxon>
        <taxon>Andropogoneae</taxon>
        <taxon>Tripsacinae</taxon>
        <taxon>Zea</taxon>
    </lineage>
</organism>
<accession>A0A1D6MY04</accession>
<dbReference type="EMBL" id="CM007649">
    <property type="protein sequence ID" value="ONM33604.1"/>
    <property type="molecule type" value="Genomic_DNA"/>
</dbReference>
<evidence type="ECO:0000313" key="1">
    <source>
        <dbReference type="EMBL" id="ONM33604.1"/>
    </source>
</evidence>
<sequence length="182" mass="19110">MDGAYGLIMLTRRPVAFVAAVAMVAAAMVVVEAMVVLVEAVDTVAATMVVVVAAVDTVAATMVATTATGVVVVIMELLVEVEATLLLEVATALPTVTLVLTVVLVETVLVALMQPAVPQAMMGSLAHLMITLVVTRMKKPWMISSRTMSRTATPTRGASLCLLQRVLINTIPERYVLASVCC</sequence>
<reference evidence="1" key="1">
    <citation type="submission" date="2015-12" db="EMBL/GenBank/DDBJ databases">
        <title>Update maize B73 reference genome by single molecule sequencing technologies.</title>
        <authorList>
            <consortium name="Maize Genome Sequencing Project"/>
            <person name="Ware D."/>
        </authorList>
    </citation>
    <scope>NUCLEOTIDE SEQUENCE [LARGE SCALE GENOMIC DNA]</scope>
    <source>
        <tissue evidence="1">Seedling</tissue>
    </source>
</reference>